<organism evidence="2 3">
    <name type="scientific">Bacillus cereus</name>
    <dbReference type="NCBI Taxonomy" id="1396"/>
    <lineage>
        <taxon>Bacteria</taxon>
        <taxon>Bacillati</taxon>
        <taxon>Bacillota</taxon>
        <taxon>Bacilli</taxon>
        <taxon>Bacillales</taxon>
        <taxon>Bacillaceae</taxon>
        <taxon>Bacillus</taxon>
        <taxon>Bacillus cereus group</taxon>
    </lineage>
</organism>
<reference evidence="2 3" key="1">
    <citation type="submission" date="2017-09" db="EMBL/GenBank/DDBJ databases">
        <title>Large-scale bioinformatics analysis of Bacillus genomes uncovers conserved roles of natural products in bacterial physiology.</title>
        <authorList>
            <consortium name="Agbiome Team Llc"/>
            <person name="Bleich R.M."/>
            <person name="Grubbs K.J."/>
            <person name="Santa Maria K.C."/>
            <person name="Allen S.E."/>
            <person name="Farag S."/>
            <person name="Shank E.A."/>
            <person name="Bowers A."/>
        </authorList>
    </citation>
    <scope>NUCLEOTIDE SEQUENCE [LARGE SCALE GENOMIC DNA]</scope>
    <source>
        <strain evidence="2 3">AFS067272</strain>
    </source>
</reference>
<feature type="transmembrane region" description="Helical" evidence="1">
    <location>
        <begin position="235"/>
        <end position="252"/>
    </location>
</feature>
<feature type="transmembrane region" description="Helical" evidence="1">
    <location>
        <begin position="212"/>
        <end position="229"/>
    </location>
</feature>
<feature type="transmembrane region" description="Helical" evidence="1">
    <location>
        <begin position="37"/>
        <end position="56"/>
    </location>
</feature>
<sequence length="287" mass="32948">MKKAMQFLILLTCIIYVNNFVYAYVNGYKTLKGASAVWSISPYLLLTVSSFILANDYKKEYSIVKKEARIGMALKILACIVAFFNYKFEIESLEYAMRFVILAILFIINITLEYRMYKIAEGYVPKKSEDEAVTEREKWNLKNYGKATTLGLSSFMLCALGGMNVVAIAQMNPYYSFICVCIFIVFLKMNYDKTMLFFENKSLGKHIFVRDAFYATVGFGYNLVIALELISLNEIFVNTALIVGVCFLYPTITTNRKISLRYKAVSKVVGSNLAYYFDDKKNPYKQM</sequence>
<feature type="transmembrane region" description="Helical" evidence="1">
    <location>
        <begin position="174"/>
        <end position="191"/>
    </location>
</feature>
<feature type="transmembrane region" description="Helical" evidence="1">
    <location>
        <begin position="147"/>
        <end position="168"/>
    </location>
</feature>
<feature type="transmembrane region" description="Helical" evidence="1">
    <location>
        <begin position="92"/>
        <end position="112"/>
    </location>
</feature>
<evidence type="ECO:0000313" key="2">
    <source>
        <dbReference type="EMBL" id="PFS05079.1"/>
    </source>
</evidence>
<accession>A0AA44TFT2</accession>
<gene>
    <name evidence="2" type="ORF">COK38_05520</name>
</gene>
<proteinExistence type="predicted"/>
<dbReference type="AlphaFoldDB" id="A0AA44TFT2"/>
<evidence type="ECO:0000313" key="3">
    <source>
        <dbReference type="Proteomes" id="UP000226357"/>
    </source>
</evidence>
<keyword evidence="1" id="KW-0472">Membrane</keyword>
<protein>
    <submittedName>
        <fullName evidence="2">Uncharacterized protein</fullName>
    </submittedName>
</protein>
<dbReference type="RefSeq" id="WP_000710101.1">
    <property type="nucleotide sequence ID" value="NZ_NTUG01000002.1"/>
</dbReference>
<feature type="transmembrane region" description="Helical" evidence="1">
    <location>
        <begin position="68"/>
        <end position="86"/>
    </location>
</feature>
<keyword evidence="1" id="KW-1133">Transmembrane helix</keyword>
<dbReference type="EMBL" id="NVBO01000034">
    <property type="protein sequence ID" value="PFS05079.1"/>
    <property type="molecule type" value="Genomic_DNA"/>
</dbReference>
<feature type="transmembrane region" description="Helical" evidence="1">
    <location>
        <begin position="7"/>
        <end position="25"/>
    </location>
</feature>
<name>A0AA44TFT2_BACCE</name>
<keyword evidence="1" id="KW-0812">Transmembrane</keyword>
<evidence type="ECO:0000256" key="1">
    <source>
        <dbReference type="SAM" id="Phobius"/>
    </source>
</evidence>
<dbReference type="Proteomes" id="UP000226357">
    <property type="component" value="Unassembled WGS sequence"/>
</dbReference>
<comment type="caution">
    <text evidence="2">The sequence shown here is derived from an EMBL/GenBank/DDBJ whole genome shotgun (WGS) entry which is preliminary data.</text>
</comment>